<feature type="transmembrane region" description="Helical" evidence="1">
    <location>
        <begin position="64"/>
        <end position="83"/>
    </location>
</feature>
<evidence type="ECO:0000256" key="1">
    <source>
        <dbReference type="SAM" id="Phobius"/>
    </source>
</evidence>
<sequence length="155" mass="16989">MSYANILAFVEHLPYVENGVAVATRYAGHPVAKALFTAAGCGALTYFAFAEGALVVAFFSNPVVWVATGVGLAAGAISYKTYFEPAERMKKEQALEQFYRVSSLSFWCSDGQPRLVHLILHQIHTVGQILTYMMCSFCSHVFTIQKKISAIGPEK</sequence>
<evidence type="ECO:0000313" key="2">
    <source>
        <dbReference type="EMBL" id="KAI1706299.1"/>
    </source>
</evidence>
<keyword evidence="1" id="KW-1133">Transmembrane helix</keyword>
<name>A0AAD4MZH3_9BILA</name>
<dbReference type="EMBL" id="JAKKPZ010000049">
    <property type="protein sequence ID" value="KAI1706299.1"/>
    <property type="molecule type" value="Genomic_DNA"/>
</dbReference>
<protein>
    <submittedName>
        <fullName evidence="2">Uncharacterized protein</fullName>
    </submittedName>
</protein>
<organism evidence="2 3">
    <name type="scientific">Ditylenchus destructor</name>
    <dbReference type="NCBI Taxonomy" id="166010"/>
    <lineage>
        <taxon>Eukaryota</taxon>
        <taxon>Metazoa</taxon>
        <taxon>Ecdysozoa</taxon>
        <taxon>Nematoda</taxon>
        <taxon>Chromadorea</taxon>
        <taxon>Rhabditida</taxon>
        <taxon>Tylenchina</taxon>
        <taxon>Tylenchomorpha</taxon>
        <taxon>Sphaerularioidea</taxon>
        <taxon>Anguinidae</taxon>
        <taxon>Anguininae</taxon>
        <taxon>Ditylenchus</taxon>
    </lineage>
</organism>
<keyword evidence="1" id="KW-0812">Transmembrane</keyword>
<keyword evidence="1" id="KW-0472">Membrane</keyword>
<dbReference type="AlphaFoldDB" id="A0AAD4MZH3"/>
<comment type="caution">
    <text evidence="2">The sequence shown here is derived from an EMBL/GenBank/DDBJ whole genome shotgun (WGS) entry which is preliminary data.</text>
</comment>
<feature type="transmembrane region" description="Helical" evidence="1">
    <location>
        <begin position="34"/>
        <end position="58"/>
    </location>
</feature>
<gene>
    <name evidence="2" type="ORF">DdX_13140</name>
</gene>
<proteinExistence type="predicted"/>
<keyword evidence="3" id="KW-1185">Reference proteome</keyword>
<dbReference type="Proteomes" id="UP001201812">
    <property type="component" value="Unassembled WGS sequence"/>
</dbReference>
<reference evidence="2" key="1">
    <citation type="submission" date="2022-01" db="EMBL/GenBank/DDBJ databases">
        <title>Genome Sequence Resource for Two Populations of Ditylenchus destructor, the Migratory Endoparasitic Phytonematode.</title>
        <authorList>
            <person name="Zhang H."/>
            <person name="Lin R."/>
            <person name="Xie B."/>
        </authorList>
    </citation>
    <scope>NUCLEOTIDE SEQUENCE</scope>
    <source>
        <strain evidence="2">BazhouSP</strain>
    </source>
</reference>
<evidence type="ECO:0000313" key="3">
    <source>
        <dbReference type="Proteomes" id="UP001201812"/>
    </source>
</evidence>
<accession>A0AAD4MZH3</accession>